<organism evidence="1 2">
    <name type="scientific">Klebsiella phage phi1_175008</name>
    <dbReference type="NCBI Taxonomy" id="3127744"/>
    <lineage>
        <taxon>Viruses</taxon>
        <taxon>Duplodnaviria</taxon>
        <taxon>Heunggongvirae</taxon>
        <taxon>Uroviricota</taxon>
        <taxon>Caudoviricetes</taxon>
        <taxon>Stephanstirmvirinae</taxon>
    </lineage>
</organism>
<gene>
    <name evidence="1" type="ORF">MVUOKPPV_CDS0146</name>
</gene>
<reference evidence="1" key="1">
    <citation type="submission" date="2024-09" db="EMBL/GenBank/DDBJ databases">
        <title>The complete genome of Klebsiella pneumoniae phage phi1_175008.</title>
        <authorList>
            <person name="Li J."/>
            <person name="Feng Y."/>
            <person name="Zong Z."/>
        </authorList>
    </citation>
    <scope>NUCLEOTIDE SEQUENCE</scope>
</reference>
<dbReference type="EMBL" id="PQ360875">
    <property type="protein sequence ID" value="XKX17543.1"/>
    <property type="molecule type" value="Genomic_DNA"/>
</dbReference>
<dbReference type="Proteomes" id="UP001365931">
    <property type="component" value="Segment"/>
</dbReference>
<sequence>MIFIILPLRINEKSSTRELFVCVKRRTPLSSEELGMFSSKIPLARYSLY</sequence>
<accession>A0ACD5FRJ6</accession>
<evidence type="ECO:0000313" key="2">
    <source>
        <dbReference type="Proteomes" id="UP001365931"/>
    </source>
</evidence>
<proteinExistence type="predicted"/>
<name>A0ACD5FRJ6_9CAUD</name>
<protein>
    <submittedName>
        <fullName evidence="1">Uncharacterized protein</fullName>
    </submittedName>
</protein>
<evidence type="ECO:0000313" key="1">
    <source>
        <dbReference type="EMBL" id="XKX17543.1"/>
    </source>
</evidence>